<protein>
    <submittedName>
        <fullName evidence="2">Uncharacterized protein</fullName>
    </submittedName>
</protein>
<sequence>FTIPSWTSPWGPPAPPPPPPIRSQTPYRTCMMKYPTFPTECIAKQMHTYLSQFLLFNLLRLGKRPPAHHLLCIQLAQADLFRCRQRLDSSPSFSLKHGNSNLQISRIQKL</sequence>
<evidence type="ECO:0000256" key="1">
    <source>
        <dbReference type="SAM" id="MobiDB-lite"/>
    </source>
</evidence>
<dbReference type="AlphaFoldDB" id="A0A0X3PUI1"/>
<reference evidence="2" key="1">
    <citation type="submission" date="2016-01" db="EMBL/GenBank/DDBJ databases">
        <title>Reference transcriptome for the parasite Schistocephalus solidus: insights into the molecular evolution of parasitism.</title>
        <authorList>
            <person name="Hebert F.O."/>
            <person name="Grambauer S."/>
            <person name="Barber I."/>
            <person name="Landry C.R."/>
            <person name="Aubin-Horth N."/>
        </authorList>
    </citation>
    <scope>NUCLEOTIDE SEQUENCE</scope>
</reference>
<organism evidence="2">
    <name type="scientific">Schistocephalus solidus</name>
    <name type="common">Tapeworm</name>
    <dbReference type="NCBI Taxonomy" id="70667"/>
    <lineage>
        <taxon>Eukaryota</taxon>
        <taxon>Metazoa</taxon>
        <taxon>Spiralia</taxon>
        <taxon>Lophotrochozoa</taxon>
        <taxon>Platyhelminthes</taxon>
        <taxon>Cestoda</taxon>
        <taxon>Eucestoda</taxon>
        <taxon>Diphyllobothriidea</taxon>
        <taxon>Diphyllobothriidae</taxon>
        <taxon>Schistocephalus</taxon>
    </lineage>
</organism>
<gene>
    <name evidence="2" type="ORF">TR111952</name>
</gene>
<dbReference type="EMBL" id="GEEE01007977">
    <property type="protein sequence ID" value="JAP55248.1"/>
    <property type="molecule type" value="Transcribed_RNA"/>
</dbReference>
<accession>A0A0X3PUI1</accession>
<proteinExistence type="predicted"/>
<feature type="non-terminal residue" evidence="2">
    <location>
        <position position="1"/>
    </location>
</feature>
<feature type="region of interest" description="Disordered" evidence="1">
    <location>
        <begin position="1"/>
        <end position="24"/>
    </location>
</feature>
<name>A0A0X3PUI1_SCHSO</name>
<evidence type="ECO:0000313" key="2">
    <source>
        <dbReference type="EMBL" id="JAP55248.1"/>
    </source>
</evidence>
<feature type="compositionally biased region" description="Pro residues" evidence="1">
    <location>
        <begin position="10"/>
        <end position="21"/>
    </location>
</feature>